<dbReference type="PROSITE" id="PS00292">
    <property type="entry name" value="CYCLINS"/>
    <property type="match status" value="1"/>
</dbReference>
<dbReference type="FunFam" id="1.10.472.10:FF:000034">
    <property type="entry name" value="D2/4-type cyclin"/>
    <property type="match status" value="1"/>
</dbReference>
<dbReference type="GO" id="GO:0000307">
    <property type="term" value="C:cyclin-dependent protein kinase holoenzyme complex"/>
    <property type="evidence" value="ECO:0000318"/>
    <property type="project" value="GO_Central"/>
</dbReference>
<dbReference type="SUPFAM" id="SSF47954">
    <property type="entry name" value="Cyclin-like"/>
    <property type="match status" value="2"/>
</dbReference>
<dbReference type="GO" id="GO:0000082">
    <property type="term" value="P:G1/S transition of mitotic cell cycle"/>
    <property type="evidence" value="ECO:0000318"/>
    <property type="project" value="GO_Central"/>
</dbReference>
<dbReference type="Pfam" id="PF02984">
    <property type="entry name" value="Cyclin_C"/>
    <property type="match status" value="1"/>
</dbReference>
<dbReference type="InterPro" id="IPR006671">
    <property type="entry name" value="Cyclin_N"/>
</dbReference>
<dbReference type="InterPro" id="IPR004367">
    <property type="entry name" value="Cyclin_C-dom"/>
</dbReference>
<dbReference type="InterPro" id="IPR013763">
    <property type="entry name" value="Cyclin-like_dom"/>
</dbReference>
<dbReference type="RefSeq" id="XP_010273048.1">
    <property type="nucleotide sequence ID" value="XM_010274746.2"/>
</dbReference>
<accession>A0A1U8AY35</accession>
<organism evidence="7 8">
    <name type="scientific">Nelumbo nucifera</name>
    <name type="common">Sacred lotus</name>
    <dbReference type="NCBI Taxonomy" id="4432"/>
    <lineage>
        <taxon>Eukaryota</taxon>
        <taxon>Viridiplantae</taxon>
        <taxon>Streptophyta</taxon>
        <taxon>Embryophyta</taxon>
        <taxon>Tracheophyta</taxon>
        <taxon>Spermatophyta</taxon>
        <taxon>Magnoliopsida</taxon>
        <taxon>Proteales</taxon>
        <taxon>Nelumbonaceae</taxon>
        <taxon>Nelumbo</taxon>
    </lineage>
</organism>
<dbReference type="GO" id="GO:0016538">
    <property type="term" value="F:cyclin-dependent protein serine/threonine kinase regulator activity"/>
    <property type="evidence" value="ECO:0000318"/>
    <property type="project" value="GO_Central"/>
</dbReference>
<feature type="compositionally biased region" description="Polar residues" evidence="6">
    <location>
        <begin position="24"/>
        <end position="39"/>
    </location>
</feature>
<dbReference type="GO" id="GO:0005634">
    <property type="term" value="C:nucleus"/>
    <property type="evidence" value="ECO:0000318"/>
    <property type="project" value="GO_Central"/>
</dbReference>
<dbReference type="KEGG" id="nnu:104608694"/>
<dbReference type="FunFam" id="1.10.472.10:FF:000040">
    <property type="entry name" value="D6-type cyclin"/>
    <property type="match status" value="1"/>
</dbReference>
<keyword evidence="3 5" id="KW-0195">Cyclin</keyword>
<dbReference type="OMA" id="PCELLQM"/>
<evidence type="ECO:0000256" key="2">
    <source>
        <dbReference type="ARBA" id="ARBA00022618"/>
    </source>
</evidence>
<dbReference type="InterPro" id="IPR036915">
    <property type="entry name" value="Cyclin-like_sf"/>
</dbReference>
<evidence type="ECO:0000256" key="3">
    <source>
        <dbReference type="ARBA" id="ARBA00023127"/>
    </source>
</evidence>
<proteinExistence type="inferred from homology"/>
<dbReference type="GO" id="GO:0005737">
    <property type="term" value="C:cytoplasm"/>
    <property type="evidence" value="ECO:0000318"/>
    <property type="project" value="GO_Central"/>
</dbReference>
<dbReference type="Proteomes" id="UP000189703">
    <property type="component" value="Unplaced"/>
</dbReference>
<feature type="region of interest" description="Disordered" evidence="6">
    <location>
        <begin position="24"/>
        <end position="46"/>
    </location>
</feature>
<evidence type="ECO:0000256" key="4">
    <source>
        <dbReference type="ARBA" id="ARBA00023306"/>
    </source>
</evidence>
<feature type="region of interest" description="Disordered" evidence="6">
    <location>
        <begin position="309"/>
        <end position="343"/>
    </location>
</feature>
<dbReference type="GeneID" id="104608694"/>
<evidence type="ECO:0000313" key="8">
    <source>
        <dbReference type="RefSeq" id="XP_010273048.1"/>
    </source>
</evidence>
<name>A0A1U8AY35_NELNU</name>
<dbReference type="Pfam" id="PF00134">
    <property type="entry name" value="Cyclin_N"/>
    <property type="match status" value="1"/>
</dbReference>
<dbReference type="eggNOG" id="KOG0656">
    <property type="taxonomic scope" value="Eukaryota"/>
</dbReference>
<dbReference type="AlphaFoldDB" id="A0A1U8AY35"/>
<gene>
    <name evidence="8" type="primary">LOC104608694</name>
</gene>
<comment type="similarity">
    <text evidence="1">Belongs to the cyclin family. Cyclin D subfamily.</text>
</comment>
<sequence>MSLSPDEHSACSLYCGEGEVASWDTDTWNPDPRTSTGLPTNDDDDEDNEHFIARLINLELDHMPESDYLQRFRDRSVDVTARQDAISWMLKVHAYYCFRPLTAYLAVNYLDRFLSSHTLPHGNGWPLQLLSVACVSLAAKMEETSVPLLLDLQVLEPRFMFEPRTVQRMELLVMTNLKWRMRSVTPFDFVDYFVSKLPSFVPRHAFLSHVSDLIISTTRVTDFLSYSPSTIAAAAVLSAAGKRVDTSGDDRGVASFDDKVDKQMLRNCYQLMEEYLVDTCPMASLKHRRREPAPPSPIGVLDAAACASCDTQRSGADNPDPSQAEPPYKRHKPSPVPSDVQQF</sequence>
<keyword evidence="7" id="KW-1185">Reference proteome</keyword>
<dbReference type="CDD" id="cd20543">
    <property type="entry name" value="CYCLIN_AtCycD-like_rpt1"/>
    <property type="match status" value="1"/>
</dbReference>
<dbReference type="STRING" id="4432.A0A1U8AY35"/>
<dbReference type="OrthoDB" id="5590282at2759"/>
<keyword evidence="4" id="KW-0131">Cell cycle</keyword>
<dbReference type="PANTHER" id="PTHR10177">
    <property type="entry name" value="CYCLINS"/>
    <property type="match status" value="1"/>
</dbReference>
<evidence type="ECO:0000256" key="5">
    <source>
        <dbReference type="RuleBase" id="RU000383"/>
    </source>
</evidence>
<keyword evidence="2" id="KW-0132">Cell division</keyword>
<evidence type="ECO:0000256" key="6">
    <source>
        <dbReference type="SAM" id="MobiDB-lite"/>
    </source>
</evidence>
<dbReference type="SMART" id="SM00385">
    <property type="entry name" value="CYCLIN"/>
    <property type="match status" value="1"/>
</dbReference>
<evidence type="ECO:0000313" key="7">
    <source>
        <dbReference type="Proteomes" id="UP000189703"/>
    </source>
</evidence>
<dbReference type="InterPro" id="IPR048258">
    <property type="entry name" value="Cyclins_cyclin-box"/>
</dbReference>
<dbReference type="SMART" id="SM01332">
    <property type="entry name" value="Cyclin_C"/>
    <property type="match status" value="1"/>
</dbReference>
<reference evidence="8" key="1">
    <citation type="submission" date="2025-08" db="UniProtKB">
        <authorList>
            <consortium name="RefSeq"/>
        </authorList>
    </citation>
    <scope>IDENTIFICATION</scope>
</reference>
<dbReference type="InterPro" id="IPR039361">
    <property type="entry name" value="Cyclin"/>
</dbReference>
<dbReference type="Gene3D" id="1.10.472.10">
    <property type="entry name" value="Cyclin-like"/>
    <property type="match status" value="2"/>
</dbReference>
<protein>
    <submittedName>
        <fullName evidence="8">Cyclin-D2-1-like</fullName>
    </submittedName>
</protein>
<dbReference type="CDD" id="cd20544">
    <property type="entry name" value="CYCLIN_AtCycD-like_rpt2"/>
    <property type="match status" value="1"/>
</dbReference>
<dbReference type="GO" id="GO:0051301">
    <property type="term" value="P:cell division"/>
    <property type="evidence" value="ECO:0007669"/>
    <property type="project" value="UniProtKB-KW"/>
</dbReference>
<evidence type="ECO:0000256" key="1">
    <source>
        <dbReference type="ARBA" id="ARBA00009065"/>
    </source>
</evidence>